<dbReference type="EMBL" id="MPDP01000090">
    <property type="protein sequence ID" value="KAK1482536.1"/>
    <property type="molecule type" value="Genomic_DNA"/>
</dbReference>
<comment type="caution">
    <text evidence="2">The sequence shown here is derived from an EMBL/GenBank/DDBJ whole genome shotgun (WGS) entry which is preliminary data.</text>
</comment>
<protein>
    <submittedName>
        <fullName evidence="2">Uncharacterized protein</fullName>
    </submittedName>
</protein>
<keyword evidence="3" id="KW-1185">Reference proteome</keyword>
<proteinExistence type="predicted"/>
<reference evidence="2" key="1">
    <citation type="submission" date="2016-11" db="EMBL/GenBank/DDBJ databases">
        <title>The genome sequence of Colletotrichum cuscutae.</title>
        <authorList>
            <person name="Baroncelli R."/>
        </authorList>
    </citation>
    <scope>NUCLEOTIDE SEQUENCE</scope>
    <source>
        <strain evidence="2">IMI 304802</strain>
    </source>
</reference>
<dbReference type="Proteomes" id="UP001239213">
    <property type="component" value="Unassembled WGS sequence"/>
</dbReference>
<evidence type="ECO:0000256" key="1">
    <source>
        <dbReference type="SAM" id="MobiDB-lite"/>
    </source>
</evidence>
<organism evidence="2 3">
    <name type="scientific">Colletotrichum cuscutae</name>
    <dbReference type="NCBI Taxonomy" id="1209917"/>
    <lineage>
        <taxon>Eukaryota</taxon>
        <taxon>Fungi</taxon>
        <taxon>Dikarya</taxon>
        <taxon>Ascomycota</taxon>
        <taxon>Pezizomycotina</taxon>
        <taxon>Sordariomycetes</taxon>
        <taxon>Hypocreomycetidae</taxon>
        <taxon>Glomerellales</taxon>
        <taxon>Glomerellaceae</taxon>
        <taxon>Colletotrichum</taxon>
        <taxon>Colletotrichum acutatum species complex</taxon>
    </lineage>
</organism>
<accession>A0AAI9VDL4</accession>
<dbReference type="AlphaFoldDB" id="A0AAI9VDL4"/>
<sequence>MAISPSFALHRPLSRALCRDLDARSARRAQEPVRQSLGQPTTAYNRQSTEAHSFTDAHFKELIPSLSWMEIHGVRPARLEVPYQRQKGNPLDTLESMAYPYEHTTEAQTL</sequence>
<feature type="compositionally biased region" description="Polar residues" evidence="1">
    <location>
        <begin position="36"/>
        <end position="51"/>
    </location>
</feature>
<evidence type="ECO:0000313" key="3">
    <source>
        <dbReference type="Proteomes" id="UP001239213"/>
    </source>
</evidence>
<gene>
    <name evidence="2" type="ORF">CCUS01_04149</name>
</gene>
<evidence type="ECO:0000313" key="2">
    <source>
        <dbReference type="EMBL" id="KAK1482536.1"/>
    </source>
</evidence>
<feature type="region of interest" description="Disordered" evidence="1">
    <location>
        <begin position="24"/>
        <end position="51"/>
    </location>
</feature>
<name>A0AAI9VDL4_9PEZI</name>